<evidence type="ECO:0000256" key="1">
    <source>
        <dbReference type="SAM" id="Phobius"/>
    </source>
</evidence>
<sequence length="42" mass="5140">DRKMFPWENPAYYLSALTLYVSVRYFLPEKKKEKVQDGDKRE</sequence>
<gene>
    <name evidence="2" type="ORF">S03H2_64280</name>
</gene>
<name>X1I5F1_9ZZZZ</name>
<keyword evidence="1" id="KW-0472">Membrane</keyword>
<comment type="caution">
    <text evidence="2">The sequence shown here is derived from an EMBL/GenBank/DDBJ whole genome shotgun (WGS) entry which is preliminary data.</text>
</comment>
<dbReference type="EMBL" id="BARU01041738">
    <property type="protein sequence ID" value="GAH77621.1"/>
    <property type="molecule type" value="Genomic_DNA"/>
</dbReference>
<feature type="transmembrane region" description="Helical" evidence="1">
    <location>
        <begin position="12"/>
        <end position="27"/>
    </location>
</feature>
<reference evidence="2" key="1">
    <citation type="journal article" date="2014" name="Front. Microbiol.">
        <title>High frequency of phylogenetically diverse reductive dehalogenase-homologous genes in deep subseafloor sedimentary metagenomes.</title>
        <authorList>
            <person name="Kawai M."/>
            <person name="Futagami T."/>
            <person name="Toyoda A."/>
            <person name="Takaki Y."/>
            <person name="Nishi S."/>
            <person name="Hori S."/>
            <person name="Arai W."/>
            <person name="Tsubouchi T."/>
            <person name="Morono Y."/>
            <person name="Uchiyama I."/>
            <person name="Ito T."/>
            <person name="Fujiyama A."/>
            <person name="Inagaki F."/>
            <person name="Takami H."/>
        </authorList>
    </citation>
    <scope>NUCLEOTIDE SEQUENCE</scope>
    <source>
        <strain evidence="2">Expedition CK06-06</strain>
    </source>
</reference>
<organism evidence="2">
    <name type="scientific">marine sediment metagenome</name>
    <dbReference type="NCBI Taxonomy" id="412755"/>
    <lineage>
        <taxon>unclassified sequences</taxon>
        <taxon>metagenomes</taxon>
        <taxon>ecological metagenomes</taxon>
    </lineage>
</organism>
<keyword evidence="1" id="KW-0812">Transmembrane</keyword>
<protein>
    <submittedName>
        <fullName evidence="2">Uncharacterized protein</fullName>
    </submittedName>
</protein>
<feature type="non-terminal residue" evidence="2">
    <location>
        <position position="1"/>
    </location>
</feature>
<dbReference type="AlphaFoldDB" id="X1I5F1"/>
<keyword evidence="1" id="KW-1133">Transmembrane helix</keyword>
<accession>X1I5F1</accession>
<proteinExistence type="predicted"/>
<evidence type="ECO:0000313" key="2">
    <source>
        <dbReference type="EMBL" id="GAH77621.1"/>
    </source>
</evidence>